<name>A0A420J1U4_9PEZI</name>
<dbReference type="Proteomes" id="UP000283383">
    <property type="component" value="Unassembled WGS sequence"/>
</dbReference>
<sequence>NVIINGQRRALRFWFAGGKHTQGRAINLWQTEYYSRVTQVTISDMLSSKYAFLDEPEPDLQNALFEWEQRFEAIQGIVTGQPSPVCIEGWLPEFKSRYNLANHKKAGEAESAIVSDDIIVIMKAICQAFLAYSPADIYHMDDTGFQWRRLSDRGLSTTSLEVIDTNDDIIASIIAQHGPERDAELKEDYEKEENPAVIIETSISALNSLKLYYELQEEMTDEVTTRLLKTMGQDLHVKKTSWGKQSTLAGWLKQ</sequence>
<gene>
    <name evidence="2" type="ORF">GcM3_042030</name>
</gene>
<evidence type="ECO:0000313" key="3">
    <source>
        <dbReference type="Proteomes" id="UP000283383"/>
    </source>
</evidence>
<evidence type="ECO:0000313" key="2">
    <source>
        <dbReference type="EMBL" id="RKF80734.1"/>
    </source>
</evidence>
<dbReference type="Gene3D" id="1.10.10.60">
    <property type="entry name" value="Homeodomain-like"/>
    <property type="match status" value="1"/>
</dbReference>
<dbReference type="Pfam" id="PF18107">
    <property type="entry name" value="HTH_ABP1_N"/>
    <property type="match status" value="1"/>
</dbReference>
<accession>A0A420J1U4</accession>
<dbReference type="SUPFAM" id="SSF46689">
    <property type="entry name" value="Homeodomain-like"/>
    <property type="match status" value="1"/>
</dbReference>
<keyword evidence="3" id="KW-1185">Reference proteome</keyword>
<dbReference type="InterPro" id="IPR041188">
    <property type="entry name" value="HTH_ABP1_N"/>
</dbReference>
<protein>
    <submittedName>
        <fullName evidence="2">CENP-B-like protein 2</fullName>
    </submittedName>
</protein>
<proteinExistence type="predicted"/>
<evidence type="ECO:0000259" key="1">
    <source>
        <dbReference type="Pfam" id="PF18107"/>
    </source>
</evidence>
<comment type="caution">
    <text evidence="2">The sequence shown here is derived from an EMBL/GenBank/DDBJ whole genome shotgun (WGS) entry which is preliminary data.</text>
</comment>
<feature type="domain" description="ARS-binding protein 1 N-terminal" evidence="1">
    <location>
        <begin position="2"/>
        <end position="56"/>
    </location>
</feature>
<dbReference type="AlphaFoldDB" id="A0A420J1U4"/>
<dbReference type="STRING" id="62708.A0A420J1U4"/>
<dbReference type="EMBL" id="MCBQ01004278">
    <property type="protein sequence ID" value="RKF80734.1"/>
    <property type="molecule type" value="Genomic_DNA"/>
</dbReference>
<feature type="non-terminal residue" evidence="2">
    <location>
        <position position="1"/>
    </location>
</feature>
<organism evidence="2 3">
    <name type="scientific">Golovinomyces cichoracearum</name>
    <dbReference type="NCBI Taxonomy" id="62708"/>
    <lineage>
        <taxon>Eukaryota</taxon>
        <taxon>Fungi</taxon>
        <taxon>Dikarya</taxon>
        <taxon>Ascomycota</taxon>
        <taxon>Pezizomycotina</taxon>
        <taxon>Leotiomycetes</taxon>
        <taxon>Erysiphales</taxon>
        <taxon>Erysiphaceae</taxon>
        <taxon>Golovinomyces</taxon>
    </lineage>
</organism>
<dbReference type="InterPro" id="IPR009057">
    <property type="entry name" value="Homeodomain-like_sf"/>
</dbReference>
<reference evidence="2 3" key="1">
    <citation type="journal article" date="2018" name="BMC Genomics">
        <title>Comparative genome analyses reveal sequence features reflecting distinct modes of host-adaptation between dicot and monocot powdery mildew.</title>
        <authorList>
            <person name="Wu Y."/>
            <person name="Ma X."/>
            <person name="Pan Z."/>
            <person name="Kale S.D."/>
            <person name="Song Y."/>
            <person name="King H."/>
            <person name="Zhang Q."/>
            <person name="Presley C."/>
            <person name="Deng X."/>
            <person name="Wei C.I."/>
            <person name="Xiao S."/>
        </authorList>
    </citation>
    <scope>NUCLEOTIDE SEQUENCE [LARGE SCALE GENOMIC DNA]</scope>
    <source>
        <strain evidence="2">UMSG3</strain>
    </source>
</reference>